<keyword evidence="2" id="KW-1185">Reference proteome</keyword>
<gene>
    <name evidence="1" type="ORF">BFC18_20935</name>
</gene>
<comment type="caution">
    <text evidence="1">The sequence shown here is derived from an EMBL/GenBank/DDBJ whole genome shotgun (WGS) entry which is preliminary data.</text>
</comment>
<accession>A0A1E7Z6M8</accession>
<proteinExistence type="predicted"/>
<dbReference type="AlphaFoldDB" id="A0A1E7Z6M8"/>
<dbReference type="Proteomes" id="UP000175691">
    <property type="component" value="Unassembled WGS sequence"/>
</dbReference>
<dbReference type="EMBL" id="MDHN01000041">
    <property type="protein sequence ID" value="OFC69185.1"/>
    <property type="molecule type" value="Genomic_DNA"/>
</dbReference>
<reference evidence="1 2" key="1">
    <citation type="submission" date="2016-08" db="EMBL/GenBank/DDBJ databases">
        <authorList>
            <person name="Seilhamer J.J."/>
        </authorList>
    </citation>
    <scope>NUCLEOTIDE SEQUENCE [LARGE SCALE GENOMIC DNA]</scope>
    <source>
        <strain evidence="1 2">KCTC 42603</strain>
    </source>
</reference>
<sequence length="77" mass="8587">MVFCKEYSIPKPKNRCVRQAVISVRLSIYRLSAHFVELTSSSGKYLPVNAKTGLTKPGEQPDNNNKEVFCGNIISVN</sequence>
<protein>
    <submittedName>
        <fullName evidence="1">Uncharacterized protein</fullName>
    </submittedName>
</protein>
<evidence type="ECO:0000313" key="1">
    <source>
        <dbReference type="EMBL" id="OFC69185.1"/>
    </source>
</evidence>
<evidence type="ECO:0000313" key="2">
    <source>
        <dbReference type="Proteomes" id="UP000175691"/>
    </source>
</evidence>
<dbReference type="STRING" id="1656094.BFC18_20935"/>
<name>A0A1E7Z6M8_9ALTE</name>
<organism evidence="1 2">
    <name type="scientific">Alteromonas confluentis</name>
    <dbReference type="NCBI Taxonomy" id="1656094"/>
    <lineage>
        <taxon>Bacteria</taxon>
        <taxon>Pseudomonadati</taxon>
        <taxon>Pseudomonadota</taxon>
        <taxon>Gammaproteobacteria</taxon>
        <taxon>Alteromonadales</taxon>
        <taxon>Alteromonadaceae</taxon>
        <taxon>Alteromonas/Salinimonas group</taxon>
        <taxon>Alteromonas</taxon>
    </lineage>
</organism>